<sequence>MTGLLKVIVLTMIQAVLLAGCSGGAMGKRVIPAKMSWKKASAESAHFSLWQLPSQTRSQMMSYVLSTRGGKVMVIDGGNRGDAPELREFLEPLGNRIHAWFLSHPHPDHVDALTAILQEPGAMEIDIIYASLPDEDWVVKHEPKPPTHLESVRAFHRAVQKSGFKLMEPLVGQEIRIDGVLIEVLGVKNPEITSNAINNSSLVLRISDAKKSVLFPGDLGVEGGQKLLESAFRNRLRADYIQMSHHGQRGVDLDFYRVVSPTACLWPTPQWLWENDSGNGPGSGPWETLTVRKWMRELGVQTHYVSAFGLQHIE</sequence>
<gene>
    <name evidence="2" type="ORF">METZ01_LOCUS100913</name>
</gene>
<dbReference type="EMBL" id="UINC01010836">
    <property type="protein sequence ID" value="SVA48059.1"/>
    <property type="molecule type" value="Genomic_DNA"/>
</dbReference>
<dbReference type="SUPFAM" id="SSF56281">
    <property type="entry name" value="Metallo-hydrolase/oxidoreductase"/>
    <property type="match status" value="1"/>
</dbReference>
<dbReference type="Pfam" id="PF00753">
    <property type="entry name" value="Lactamase_B"/>
    <property type="match status" value="1"/>
</dbReference>
<reference evidence="2" key="1">
    <citation type="submission" date="2018-05" db="EMBL/GenBank/DDBJ databases">
        <authorList>
            <person name="Lanie J.A."/>
            <person name="Ng W.-L."/>
            <person name="Kazmierczak K.M."/>
            <person name="Andrzejewski T.M."/>
            <person name="Davidsen T.M."/>
            <person name="Wayne K.J."/>
            <person name="Tettelin H."/>
            <person name="Glass J.I."/>
            <person name="Rusch D."/>
            <person name="Podicherti R."/>
            <person name="Tsui H.-C.T."/>
            <person name="Winkler M.E."/>
        </authorList>
    </citation>
    <scope>NUCLEOTIDE SEQUENCE</scope>
</reference>
<name>A0A381W673_9ZZZZ</name>
<evidence type="ECO:0000313" key="2">
    <source>
        <dbReference type="EMBL" id="SVA48059.1"/>
    </source>
</evidence>
<dbReference type="AlphaFoldDB" id="A0A381W673"/>
<evidence type="ECO:0000259" key="1">
    <source>
        <dbReference type="SMART" id="SM00849"/>
    </source>
</evidence>
<dbReference type="PANTHER" id="PTHR30619:SF1">
    <property type="entry name" value="RECOMBINATION PROTEIN 2"/>
    <property type="match status" value="1"/>
</dbReference>
<dbReference type="Gene3D" id="3.60.15.10">
    <property type="entry name" value="Ribonuclease Z/Hydroxyacylglutathione hydrolase-like"/>
    <property type="match status" value="1"/>
</dbReference>
<protein>
    <recommendedName>
        <fullName evidence="1">Metallo-beta-lactamase domain-containing protein</fullName>
    </recommendedName>
</protein>
<dbReference type="PROSITE" id="PS51257">
    <property type="entry name" value="PROKAR_LIPOPROTEIN"/>
    <property type="match status" value="1"/>
</dbReference>
<proteinExistence type="predicted"/>
<dbReference type="InterPro" id="IPR052159">
    <property type="entry name" value="Competence_DNA_uptake"/>
</dbReference>
<dbReference type="InterPro" id="IPR036866">
    <property type="entry name" value="RibonucZ/Hydroxyglut_hydro"/>
</dbReference>
<organism evidence="2">
    <name type="scientific">marine metagenome</name>
    <dbReference type="NCBI Taxonomy" id="408172"/>
    <lineage>
        <taxon>unclassified sequences</taxon>
        <taxon>metagenomes</taxon>
        <taxon>ecological metagenomes</taxon>
    </lineage>
</organism>
<dbReference type="SMART" id="SM00849">
    <property type="entry name" value="Lactamase_B"/>
    <property type="match status" value="1"/>
</dbReference>
<dbReference type="PANTHER" id="PTHR30619">
    <property type="entry name" value="DNA INTERNALIZATION/COMPETENCE PROTEIN COMEC/REC2"/>
    <property type="match status" value="1"/>
</dbReference>
<accession>A0A381W673</accession>
<feature type="domain" description="Metallo-beta-lactamase" evidence="1">
    <location>
        <begin position="59"/>
        <end position="245"/>
    </location>
</feature>
<dbReference type="InterPro" id="IPR001279">
    <property type="entry name" value="Metallo-B-lactamas"/>
</dbReference>